<accession>A0A916U7P7</accession>
<gene>
    <name evidence="2" type="ORF">GCM10011387_16650</name>
</gene>
<dbReference type="Proteomes" id="UP000651668">
    <property type="component" value="Unassembled WGS sequence"/>
</dbReference>
<dbReference type="AlphaFoldDB" id="A0A916U7P7"/>
<dbReference type="RefSeq" id="WP_188626419.1">
    <property type="nucleotide sequence ID" value="NZ_BMIL01000005.1"/>
</dbReference>
<comment type="caution">
    <text evidence="2">The sequence shown here is derived from an EMBL/GenBank/DDBJ whole genome shotgun (WGS) entry which is preliminary data.</text>
</comment>
<evidence type="ECO:0000256" key="1">
    <source>
        <dbReference type="SAM" id="Phobius"/>
    </source>
</evidence>
<dbReference type="EMBL" id="BMIL01000005">
    <property type="protein sequence ID" value="GGC63672.1"/>
    <property type="molecule type" value="Genomic_DNA"/>
</dbReference>
<evidence type="ECO:0000313" key="3">
    <source>
        <dbReference type="Proteomes" id="UP000651668"/>
    </source>
</evidence>
<sequence>MIQGITKDMHVFADYSYIPMVLLAPRLMGFEQDRTSAMVCRSFALAELGTSLLTDAKWGAIRCIPYKTHAIIDLASGVMALAAAVTKPIASNKPARNTLIMMGITGLVVGTLSIIGAKRG</sequence>
<name>A0A916U7P7_9SPHI</name>
<keyword evidence="1" id="KW-0472">Membrane</keyword>
<protein>
    <submittedName>
        <fullName evidence="2">Uncharacterized protein</fullName>
    </submittedName>
</protein>
<feature type="transmembrane region" description="Helical" evidence="1">
    <location>
        <begin position="98"/>
        <end position="117"/>
    </location>
</feature>
<evidence type="ECO:0000313" key="2">
    <source>
        <dbReference type="EMBL" id="GGC63672.1"/>
    </source>
</evidence>
<reference evidence="2" key="2">
    <citation type="submission" date="2020-09" db="EMBL/GenBank/DDBJ databases">
        <authorList>
            <person name="Sun Q."/>
            <person name="Zhou Y."/>
        </authorList>
    </citation>
    <scope>NUCLEOTIDE SEQUENCE</scope>
    <source>
        <strain evidence="2">CGMCC 1.15343</strain>
    </source>
</reference>
<reference evidence="2" key="1">
    <citation type="journal article" date="2014" name="Int. J. Syst. Evol. Microbiol.">
        <title>Complete genome sequence of Corynebacterium casei LMG S-19264T (=DSM 44701T), isolated from a smear-ripened cheese.</title>
        <authorList>
            <consortium name="US DOE Joint Genome Institute (JGI-PGF)"/>
            <person name="Walter F."/>
            <person name="Albersmeier A."/>
            <person name="Kalinowski J."/>
            <person name="Ruckert C."/>
        </authorList>
    </citation>
    <scope>NUCLEOTIDE SEQUENCE</scope>
    <source>
        <strain evidence="2">CGMCC 1.15343</strain>
    </source>
</reference>
<organism evidence="2 3">
    <name type="scientific">Pedobacter quisquiliarum</name>
    <dbReference type="NCBI Taxonomy" id="1834438"/>
    <lineage>
        <taxon>Bacteria</taxon>
        <taxon>Pseudomonadati</taxon>
        <taxon>Bacteroidota</taxon>
        <taxon>Sphingobacteriia</taxon>
        <taxon>Sphingobacteriales</taxon>
        <taxon>Sphingobacteriaceae</taxon>
        <taxon>Pedobacter</taxon>
    </lineage>
</organism>
<proteinExistence type="predicted"/>
<keyword evidence="3" id="KW-1185">Reference proteome</keyword>
<keyword evidence="1" id="KW-1133">Transmembrane helix</keyword>
<keyword evidence="1" id="KW-0812">Transmembrane</keyword>